<accession>A0A1G6YP54</accession>
<organism evidence="2 3">
    <name type="scientific">Kordiimonas lacus</name>
    <dbReference type="NCBI Taxonomy" id="637679"/>
    <lineage>
        <taxon>Bacteria</taxon>
        <taxon>Pseudomonadati</taxon>
        <taxon>Pseudomonadota</taxon>
        <taxon>Alphaproteobacteria</taxon>
        <taxon>Kordiimonadales</taxon>
        <taxon>Kordiimonadaceae</taxon>
        <taxon>Kordiimonas</taxon>
    </lineage>
</organism>
<dbReference type="EMBL" id="FNAK01000003">
    <property type="protein sequence ID" value="SDD91316.1"/>
    <property type="molecule type" value="Genomic_DNA"/>
</dbReference>
<dbReference type="InterPro" id="IPR029058">
    <property type="entry name" value="AB_hydrolase_fold"/>
</dbReference>
<dbReference type="RefSeq" id="WP_068302733.1">
    <property type="nucleotide sequence ID" value="NZ_FNAK01000003.1"/>
</dbReference>
<proteinExistence type="predicted"/>
<sequence>MTAYQDIYWQSRDGLQLHARDYPAMGDSRPSLPIICLPGLTRNARDFEDVATWLAVQGKQTIAVDFRGRGLSDYDPKAKNYHPNTYAQDILALMQEQKIDRAHFIGTSLGGIVTATIAMRHGNRIGRVILNDIGPEANPKGIKRIGAYAGGKASIANWSDADAYCRRVGADVYPAFSDTDWRRFLRRTFRETAEGKPRFDYDPAVARTVSPLQVRLLSLFLWPRFTRLARKHPTLLLRGSLSDLLAPTTVEKLKYKAPTLLTAEVANVGHAPTLDEADARTAIANFLGITENRT</sequence>
<evidence type="ECO:0000313" key="2">
    <source>
        <dbReference type="EMBL" id="SDD91316.1"/>
    </source>
</evidence>
<dbReference type="Pfam" id="PF12697">
    <property type="entry name" value="Abhydrolase_6"/>
    <property type="match status" value="1"/>
</dbReference>
<reference evidence="2 3" key="1">
    <citation type="submission" date="2016-10" db="EMBL/GenBank/DDBJ databases">
        <authorList>
            <person name="de Groot N.N."/>
        </authorList>
    </citation>
    <scope>NUCLEOTIDE SEQUENCE [LARGE SCALE GENOMIC DNA]</scope>
    <source>
        <strain evidence="2 3">CGMCC 1.9109</strain>
    </source>
</reference>
<dbReference type="InterPro" id="IPR050228">
    <property type="entry name" value="Carboxylesterase_BioH"/>
</dbReference>
<dbReference type="SUPFAM" id="SSF53474">
    <property type="entry name" value="alpha/beta-Hydrolases"/>
    <property type="match status" value="1"/>
</dbReference>
<name>A0A1G6YP54_9PROT</name>
<evidence type="ECO:0000313" key="3">
    <source>
        <dbReference type="Proteomes" id="UP000183685"/>
    </source>
</evidence>
<dbReference type="PANTHER" id="PTHR43194:SF2">
    <property type="entry name" value="PEROXISOMAL MEMBRANE PROTEIN LPX1"/>
    <property type="match status" value="1"/>
</dbReference>
<dbReference type="AlphaFoldDB" id="A0A1G6YP54"/>
<dbReference type="InterPro" id="IPR000073">
    <property type="entry name" value="AB_hydrolase_1"/>
</dbReference>
<protein>
    <submittedName>
        <fullName evidence="2">Pimeloyl-ACP methyl ester carboxylesterase</fullName>
    </submittedName>
</protein>
<dbReference type="STRING" id="637679.GCA_001550055_01352"/>
<gene>
    <name evidence="2" type="ORF">SAMN04488071_1671</name>
</gene>
<feature type="domain" description="AB hydrolase-1" evidence="1">
    <location>
        <begin position="34"/>
        <end position="280"/>
    </location>
</feature>
<keyword evidence="3" id="KW-1185">Reference proteome</keyword>
<dbReference type="Gene3D" id="3.40.50.1820">
    <property type="entry name" value="alpha/beta hydrolase"/>
    <property type="match status" value="1"/>
</dbReference>
<dbReference type="OrthoDB" id="9791366at2"/>
<dbReference type="Proteomes" id="UP000183685">
    <property type="component" value="Unassembled WGS sequence"/>
</dbReference>
<dbReference type="PRINTS" id="PR00111">
    <property type="entry name" value="ABHYDROLASE"/>
</dbReference>
<dbReference type="PANTHER" id="PTHR43194">
    <property type="entry name" value="HYDROLASE ALPHA/BETA FOLD FAMILY"/>
    <property type="match status" value="1"/>
</dbReference>
<evidence type="ECO:0000259" key="1">
    <source>
        <dbReference type="Pfam" id="PF12697"/>
    </source>
</evidence>